<evidence type="ECO:0000256" key="1">
    <source>
        <dbReference type="SAM" id="MobiDB-lite"/>
    </source>
</evidence>
<dbReference type="InterPro" id="IPR014710">
    <property type="entry name" value="RmlC-like_jellyroll"/>
</dbReference>
<reference evidence="3 4" key="1">
    <citation type="submission" date="2023-05" db="EMBL/GenBank/DDBJ databases">
        <title>Sequencing and Assembly of Streptomyces sp. NP73.</title>
        <authorList>
            <person name="Konwar A.N."/>
            <person name="Saikia K."/>
            <person name="Thakur D."/>
        </authorList>
    </citation>
    <scope>NUCLEOTIDE SEQUENCE [LARGE SCALE GENOMIC DNA]</scope>
    <source>
        <strain evidence="3 4">NP73</strain>
    </source>
</reference>
<comment type="caution">
    <text evidence="3">The sequence shown here is derived from an EMBL/GenBank/DDBJ whole genome shotgun (WGS) entry which is preliminary data.</text>
</comment>
<accession>A0ABT7H7A9</accession>
<dbReference type="InterPro" id="IPR013096">
    <property type="entry name" value="Cupin_2"/>
</dbReference>
<evidence type="ECO:0000313" key="3">
    <source>
        <dbReference type="EMBL" id="MDK9501346.1"/>
    </source>
</evidence>
<gene>
    <name evidence="3" type="ORF">QEZ40_000624</name>
</gene>
<dbReference type="RefSeq" id="WP_285346759.1">
    <property type="nucleotide sequence ID" value="NZ_JASITI010000108.1"/>
</dbReference>
<keyword evidence="4" id="KW-1185">Reference proteome</keyword>
<dbReference type="InterPro" id="IPR011051">
    <property type="entry name" value="RmlC_Cupin_sf"/>
</dbReference>
<evidence type="ECO:0000259" key="2">
    <source>
        <dbReference type="Pfam" id="PF07883"/>
    </source>
</evidence>
<dbReference type="Pfam" id="PF07883">
    <property type="entry name" value="Cupin_2"/>
    <property type="match status" value="1"/>
</dbReference>
<organism evidence="3 4">
    <name type="scientific">Streptomyces katrae</name>
    <dbReference type="NCBI Taxonomy" id="68223"/>
    <lineage>
        <taxon>Bacteria</taxon>
        <taxon>Bacillati</taxon>
        <taxon>Actinomycetota</taxon>
        <taxon>Actinomycetes</taxon>
        <taxon>Kitasatosporales</taxon>
        <taxon>Streptomycetaceae</taxon>
        <taxon>Streptomyces</taxon>
    </lineage>
</organism>
<feature type="domain" description="Cupin type-2" evidence="2">
    <location>
        <begin position="29"/>
        <end position="96"/>
    </location>
</feature>
<name>A0ABT7H7A9_9ACTN</name>
<sequence>MGGRQATVRRPRAVAAAPETGPSGLTGREVVIAPGGCTGWHYHHVPLMAVVKSGTLTRILSDGTVEVHPAGATFVEPAGAGNVHLGRNLGTLPVVLQITCALTEDDPWSVAAPAPRGAVPCGCPEDPRCAAQTSRRISPRTR</sequence>
<protein>
    <submittedName>
        <fullName evidence="3">Cupin domain-containing protein</fullName>
    </submittedName>
</protein>
<dbReference type="Gene3D" id="2.60.120.10">
    <property type="entry name" value="Jelly Rolls"/>
    <property type="match status" value="1"/>
</dbReference>
<dbReference type="Proteomes" id="UP001223390">
    <property type="component" value="Unassembled WGS sequence"/>
</dbReference>
<evidence type="ECO:0000313" key="4">
    <source>
        <dbReference type="Proteomes" id="UP001223390"/>
    </source>
</evidence>
<dbReference type="SUPFAM" id="SSF51182">
    <property type="entry name" value="RmlC-like cupins"/>
    <property type="match status" value="1"/>
</dbReference>
<feature type="region of interest" description="Disordered" evidence="1">
    <location>
        <begin position="1"/>
        <end position="21"/>
    </location>
</feature>
<dbReference type="EMBL" id="JASITI010000108">
    <property type="protein sequence ID" value="MDK9501346.1"/>
    <property type="molecule type" value="Genomic_DNA"/>
</dbReference>
<proteinExistence type="predicted"/>